<proteinExistence type="predicted"/>
<dbReference type="SMART" id="SM00116">
    <property type="entry name" value="CBS"/>
    <property type="match status" value="3"/>
</dbReference>
<name>A0A0A1V7K6_9HYPO</name>
<dbReference type="PROSITE" id="PS51371">
    <property type="entry name" value="CBS"/>
    <property type="match status" value="1"/>
</dbReference>
<feature type="compositionally biased region" description="Low complexity" evidence="4">
    <location>
        <begin position="504"/>
        <end position="523"/>
    </location>
</feature>
<dbReference type="InterPro" id="IPR046342">
    <property type="entry name" value="CBS_dom_sf"/>
</dbReference>
<dbReference type="GO" id="GO:0004865">
    <property type="term" value="F:protein serine/threonine phosphatase inhibitor activity"/>
    <property type="evidence" value="ECO:0007669"/>
    <property type="project" value="TreeGrafter"/>
</dbReference>
<feature type="domain" description="CBS" evidence="5">
    <location>
        <begin position="304"/>
        <end position="361"/>
    </location>
</feature>
<comment type="caution">
    <text evidence="6">The sequence shown here is derived from an EMBL/GenBank/DDBJ whole genome shotgun (WGS) entry which is preliminary data.</text>
</comment>
<keyword evidence="2 3" id="KW-0129">CBS domain</keyword>
<dbReference type="Gene3D" id="3.10.580.10">
    <property type="entry name" value="CBS-domain"/>
    <property type="match status" value="2"/>
</dbReference>
<dbReference type="AlphaFoldDB" id="A0A0A1V7K6"/>
<feature type="region of interest" description="Disordered" evidence="4">
    <location>
        <begin position="489"/>
        <end position="523"/>
    </location>
</feature>
<dbReference type="Proteomes" id="UP000030151">
    <property type="component" value="Unassembled WGS sequence"/>
</dbReference>
<dbReference type="SUPFAM" id="SSF54631">
    <property type="entry name" value="CBS-domain pair"/>
    <property type="match status" value="2"/>
</dbReference>
<dbReference type="PANTHER" id="PTHR13780">
    <property type="entry name" value="AMP-ACTIVATED PROTEIN KINASE, GAMMA REGULATORY SUBUNIT"/>
    <property type="match status" value="1"/>
</dbReference>
<dbReference type="GO" id="GO:0042149">
    <property type="term" value="P:cellular response to glucose starvation"/>
    <property type="evidence" value="ECO:0007669"/>
    <property type="project" value="TreeGrafter"/>
</dbReference>
<evidence type="ECO:0000259" key="5">
    <source>
        <dbReference type="PROSITE" id="PS51371"/>
    </source>
</evidence>
<dbReference type="CDD" id="cd02205">
    <property type="entry name" value="CBS_pair_SF"/>
    <property type="match status" value="1"/>
</dbReference>
<evidence type="ECO:0000256" key="2">
    <source>
        <dbReference type="ARBA" id="ARBA00023122"/>
    </source>
</evidence>
<evidence type="ECO:0000256" key="3">
    <source>
        <dbReference type="PROSITE-ProRule" id="PRU00703"/>
    </source>
</evidence>
<protein>
    <submittedName>
        <fullName evidence="6">CBS domain protein</fullName>
    </submittedName>
</protein>
<keyword evidence="1" id="KW-0677">Repeat</keyword>
<organism evidence="6 7">
    <name type="scientific">Metarhizium robertsii</name>
    <dbReference type="NCBI Taxonomy" id="568076"/>
    <lineage>
        <taxon>Eukaryota</taxon>
        <taxon>Fungi</taxon>
        <taxon>Dikarya</taxon>
        <taxon>Ascomycota</taxon>
        <taxon>Pezizomycotina</taxon>
        <taxon>Sordariomycetes</taxon>
        <taxon>Hypocreomycetidae</taxon>
        <taxon>Hypocreales</taxon>
        <taxon>Clavicipitaceae</taxon>
        <taxon>Metarhizium</taxon>
    </lineage>
</organism>
<sequence length="523" mass="56032">MDPSSGSVRGRGEALGESGSPRQASVDPSHAGGSNHEGPPQRTPSLSNINKSAHRQSFAENLRNVPPSPRHRHPSFTQAAVQELLNHPPSGQRHTNPKFAGKEWVEITVGELVSPDDVKWVDMDSSVEEATMALLKSKTNVVLVRESSSLPAAVATFDYSDLNAYLLVVVGLSKPEAHQVELYNDIMLNAREGKNISMRQIQPLCRQEPLVGLPSNGNLAQAIEILGSGIHRILITNSLGNVVGIMSQLLMVDFFWNEGVNFPAVDRLYPIMLRDLGVGAQQVISVKSVMSHFPLYPPENGNSNTKANQTHSSDAALAEALILMNNEGLTSVAVVDNGQNVVGNISTKDVRHLTSASSAPLLDGSCMHFISVILNERGVEKGRDTFPVFFVNTYSTLAHTVAKLVATRSHRMWVVESASPSPSAPATPLMGPHGVVSTPQAPMATPTSAVPSGAVPASAMPGAHLSGKLSGVLSLTDVLNIFAKYTGLHPADPSEQRARRRRSSSSSIRPSLDSSRPSLDFRH</sequence>
<dbReference type="HOGENOM" id="CLU_024459_0_0_1"/>
<accession>A0A0A1V7K6</accession>
<dbReference type="InterPro" id="IPR000644">
    <property type="entry name" value="CBS_dom"/>
</dbReference>
<dbReference type="PANTHER" id="PTHR13780:SF36">
    <property type="entry name" value="CBS DOMAIN-CONTAINING PROTEIN"/>
    <property type="match status" value="1"/>
</dbReference>
<evidence type="ECO:0000313" key="6">
    <source>
        <dbReference type="EMBL" id="EXV06194.1"/>
    </source>
</evidence>
<evidence type="ECO:0000256" key="4">
    <source>
        <dbReference type="SAM" id="MobiDB-lite"/>
    </source>
</evidence>
<evidence type="ECO:0000256" key="1">
    <source>
        <dbReference type="ARBA" id="ARBA00022737"/>
    </source>
</evidence>
<feature type="region of interest" description="Disordered" evidence="4">
    <location>
        <begin position="1"/>
        <end position="56"/>
    </location>
</feature>
<dbReference type="OrthoDB" id="4938668at2759"/>
<dbReference type="EMBL" id="JELW01000001">
    <property type="protein sequence ID" value="EXV06194.1"/>
    <property type="molecule type" value="Genomic_DNA"/>
</dbReference>
<dbReference type="eggNOG" id="KOG1764">
    <property type="taxonomic scope" value="Eukaryota"/>
</dbReference>
<evidence type="ECO:0000313" key="7">
    <source>
        <dbReference type="Proteomes" id="UP000030151"/>
    </source>
</evidence>
<reference evidence="6 7" key="1">
    <citation type="submission" date="2014-02" db="EMBL/GenBank/DDBJ databases">
        <title>The genome sequence of the entomopathogenic fungus Metarhizium robertsii ARSEF 2575.</title>
        <authorList>
            <person name="Giuliano Garisto Donzelli B."/>
            <person name="Roe B.A."/>
            <person name="Macmil S.L."/>
            <person name="Krasnoff S.B."/>
            <person name="Gibson D.M."/>
        </authorList>
    </citation>
    <scope>NUCLEOTIDE SEQUENCE [LARGE SCALE GENOMIC DNA]</scope>
    <source>
        <strain evidence="6 7">ARSEF 2575</strain>
    </source>
</reference>
<gene>
    <name evidence="6" type="ORF">X797_000911</name>
</gene>
<dbReference type="InterPro" id="IPR050511">
    <property type="entry name" value="AMPK_gamma/SDS23_families"/>
</dbReference>
<dbReference type="Pfam" id="PF00571">
    <property type="entry name" value="CBS"/>
    <property type="match status" value="1"/>
</dbReference>